<gene>
    <name evidence="1" type="primary">TSPAN3</name>
</gene>
<name>L8E893_HUMAN</name>
<evidence type="ECO:0000313" key="1">
    <source>
        <dbReference type="EMBL" id="CCQ43334.1"/>
    </source>
</evidence>
<dbReference type="ChiTaRS" id="TSPAN3">
    <property type="organism name" value="human"/>
</dbReference>
<organism evidence="1">
    <name type="scientific">Homo sapiens</name>
    <name type="common">Human</name>
    <dbReference type="NCBI Taxonomy" id="9606"/>
    <lineage>
        <taxon>Eukaryota</taxon>
        <taxon>Metazoa</taxon>
        <taxon>Chordata</taxon>
        <taxon>Craniata</taxon>
        <taxon>Vertebrata</taxon>
        <taxon>Euteleostomi</taxon>
        <taxon>Mammalia</taxon>
        <taxon>Eutheria</taxon>
        <taxon>Euarchontoglires</taxon>
        <taxon>Primates</taxon>
        <taxon>Haplorrhini</taxon>
        <taxon>Catarrhini</taxon>
        <taxon>Hominidae</taxon>
        <taxon>Homo</taxon>
    </lineage>
</organism>
<reference evidence="1" key="1">
    <citation type="journal article" date="2013" name="PLoS ONE">
        <title>Direct detection of alternative open reading frames translation products in human significantly expands the proteome.</title>
        <authorList>
            <person name="Vanderperre B."/>
            <person name="Lucier J.-F."/>
            <person name="Motard J."/>
            <person name="Tremblay G."/>
            <person name="Vanderperre S."/>
            <person name="Wisztorski M."/>
            <person name="Salzet M."/>
            <person name="Boisvert F.-M."/>
            <person name="Roucou X."/>
        </authorList>
    </citation>
    <scope>NUCLEOTIDE SEQUENCE</scope>
</reference>
<dbReference type="EMBL" id="HF583837">
    <property type="protein sequence ID" value="CCQ43334.1"/>
    <property type="molecule type" value="Genomic_DNA"/>
</dbReference>
<dbReference type="AlphaFoldDB" id="L8E893"/>
<protein>
    <submittedName>
        <fullName evidence="1">Alternative protein TSPAN3</fullName>
    </submittedName>
</protein>
<dbReference type="OrthoDB" id="9993879at2759"/>
<accession>L8E893</accession>
<sequence>MPKCHQVLSVFTVENSWPKVFAGRRRKPAFWLRLTPDGAPHWCPFKKYLL</sequence>
<proteinExistence type="predicted"/>